<dbReference type="PANTHER" id="PTHR10357">
    <property type="entry name" value="ALPHA-AMYLASE FAMILY MEMBER"/>
    <property type="match status" value="1"/>
</dbReference>
<dbReference type="Proteomes" id="UP000886829">
    <property type="component" value="Unassembled WGS sequence"/>
</dbReference>
<dbReference type="InterPro" id="IPR045857">
    <property type="entry name" value="O16G_dom_2"/>
</dbReference>
<reference evidence="5" key="2">
    <citation type="submission" date="2021-04" db="EMBL/GenBank/DDBJ databases">
        <authorList>
            <person name="Gilroy R."/>
        </authorList>
    </citation>
    <scope>NUCLEOTIDE SEQUENCE</scope>
    <source>
        <strain evidence="5">USASDec5-558</strain>
    </source>
</reference>
<dbReference type="Gene3D" id="3.20.20.80">
    <property type="entry name" value="Glycosidases"/>
    <property type="match status" value="1"/>
</dbReference>
<comment type="caution">
    <text evidence="5">The sequence shown here is derived from an EMBL/GenBank/DDBJ whole genome shotgun (WGS) entry which is preliminary data.</text>
</comment>
<dbReference type="AlphaFoldDB" id="A0A9D2B1K5"/>
<dbReference type="EMBL" id="DXEV01000196">
    <property type="protein sequence ID" value="HIX57760.1"/>
    <property type="molecule type" value="Genomic_DNA"/>
</dbReference>
<evidence type="ECO:0000256" key="1">
    <source>
        <dbReference type="ARBA" id="ARBA00008061"/>
    </source>
</evidence>
<evidence type="ECO:0000313" key="6">
    <source>
        <dbReference type="Proteomes" id="UP000886829"/>
    </source>
</evidence>
<dbReference type="CDD" id="cd11333">
    <property type="entry name" value="AmyAc_SI_OligoGlu_DGase"/>
    <property type="match status" value="1"/>
</dbReference>
<proteinExistence type="inferred from homology"/>
<feature type="domain" description="Glycosyl hydrolase family 13 catalytic" evidence="4">
    <location>
        <begin position="13"/>
        <end position="423"/>
    </location>
</feature>
<keyword evidence="2" id="KW-0378">Hydrolase</keyword>
<evidence type="ECO:0000256" key="2">
    <source>
        <dbReference type="ARBA" id="ARBA00022801"/>
    </source>
</evidence>
<dbReference type="Pfam" id="PF00128">
    <property type="entry name" value="Alpha-amylase"/>
    <property type="match status" value="1"/>
</dbReference>
<organism evidence="5 6">
    <name type="scientific">Candidatus Anaerobiospirillum pullistercoris</name>
    <dbReference type="NCBI Taxonomy" id="2838452"/>
    <lineage>
        <taxon>Bacteria</taxon>
        <taxon>Pseudomonadati</taxon>
        <taxon>Pseudomonadota</taxon>
        <taxon>Gammaproteobacteria</taxon>
        <taxon>Aeromonadales</taxon>
        <taxon>Succinivibrionaceae</taxon>
        <taxon>Anaerobiospirillum</taxon>
    </lineage>
</organism>
<reference evidence="5" key="1">
    <citation type="journal article" date="2021" name="PeerJ">
        <title>Extensive microbial diversity within the chicken gut microbiome revealed by metagenomics and culture.</title>
        <authorList>
            <person name="Gilroy R."/>
            <person name="Ravi A."/>
            <person name="Getino M."/>
            <person name="Pursley I."/>
            <person name="Horton D.L."/>
            <person name="Alikhan N.F."/>
            <person name="Baker D."/>
            <person name="Gharbi K."/>
            <person name="Hall N."/>
            <person name="Watson M."/>
            <person name="Adriaenssens E.M."/>
            <person name="Foster-Nyarko E."/>
            <person name="Jarju S."/>
            <person name="Secka A."/>
            <person name="Antonio M."/>
            <person name="Oren A."/>
            <person name="Chaudhuri R.R."/>
            <person name="La Ragione R."/>
            <person name="Hildebrand F."/>
            <person name="Pallen M.J."/>
        </authorList>
    </citation>
    <scope>NUCLEOTIDE SEQUENCE</scope>
    <source>
        <strain evidence="5">USASDec5-558</strain>
    </source>
</reference>
<protein>
    <submittedName>
        <fullName evidence="5">Alpha-glucosidase</fullName>
    </submittedName>
</protein>
<dbReference type="SMART" id="SM00642">
    <property type="entry name" value="Aamy"/>
    <property type="match status" value="1"/>
</dbReference>
<name>A0A9D2B1K5_9GAMM</name>
<dbReference type="InterPro" id="IPR017853">
    <property type="entry name" value="GH"/>
</dbReference>
<gene>
    <name evidence="5" type="ORF">H9850_09880</name>
</gene>
<comment type="similarity">
    <text evidence="1">Belongs to the glycosyl hydrolase 13 family.</text>
</comment>
<sequence length="574" mass="64895">MEPKWWHGKVAYQIYPKSFCDSNGDGIGDLKGIISKLDYLQALGIDILWLSPIYPSPFVDQGYDIADYENIEPLFGNLDDFDHLVAAAKERNIDVIMDLVANHCSDQHPWFKKACADLNSEEAGYFYFVKGKNGKVPNNLRSYFGGSVWDHIPGHEDEDIFYSHYFAKGQPDLNWYNPKLREQVYKFTNFWLQRGVKGFRVDAILSIVKDLSFPDLPPDDTDGMCHAANMNARNLHQIGPFLNELKAKTFTPADSFTVGEVLTVTPESVKDFAGANGYFSTLFDLSAREKVESFPHYRMFPNLLPDDFAQCVFDTQDLNQKVDAFVAPIIENHDEPRGLSYYMPDYLQNAVGAKTIATFLMGLRGIPFIYQGQEIGMTNTAFQSIDEFDDLYAKNEYRDMLEHGYTPEQAVASCARHGRDNARTPMLWDDSANAGFTTGKPWMRVHQDYKTLNVKNQFGVLGSTFSYYQDLIKLRKAPEYAHVFTYGSFERVMIDQGLIAYLRTDKETEQQLLVIINTRKDSCTYDLSALGDKRVCKHQPQVLISANEATLSVKADGVDGIINLGCGGAMIVAL</sequence>
<dbReference type="FunFam" id="3.20.20.80:FF:000064">
    <property type="entry name" value="Oligo-1,6-glucosidase"/>
    <property type="match status" value="1"/>
</dbReference>
<evidence type="ECO:0000256" key="3">
    <source>
        <dbReference type="ARBA" id="ARBA00023295"/>
    </source>
</evidence>
<accession>A0A9D2B1K5</accession>
<keyword evidence="3" id="KW-0326">Glycosidase</keyword>
<dbReference type="Gene3D" id="3.90.400.10">
    <property type="entry name" value="Oligo-1,6-glucosidase, Domain 2"/>
    <property type="match status" value="1"/>
</dbReference>
<dbReference type="GO" id="GO:0009313">
    <property type="term" value="P:oligosaccharide catabolic process"/>
    <property type="evidence" value="ECO:0007669"/>
    <property type="project" value="TreeGrafter"/>
</dbReference>
<dbReference type="InterPro" id="IPR006047">
    <property type="entry name" value="GH13_cat_dom"/>
</dbReference>
<dbReference type="SUPFAM" id="SSF51445">
    <property type="entry name" value="(Trans)glycosidases"/>
    <property type="match status" value="1"/>
</dbReference>
<dbReference type="PANTHER" id="PTHR10357:SF179">
    <property type="entry name" value="NEUTRAL AND BASIC AMINO ACID TRANSPORT PROTEIN RBAT"/>
    <property type="match status" value="1"/>
</dbReference>
<evidence type="ECO:0000313" key="5">
    <source>
        <dbReference type="EMBL" id="HIX57760.1"/>
    </source>
</evidence>
<dbReference type="GO" id="GO:0004556">
    <property type="term" value="F:alpha-amylase activity"/>
    <property type="evidence" value="ECO:0007669"/>
    <property type="project" value="TreeGrafter"/>
</dbReference>
<evidence type="ECO:0000259" key="4">
    <source>
        <dbReference type="SMART" id="SM00642"/>
    </source>
</evidence>